<name>A0A1D1UPB2_RAMVA</name>
<reference evidence="1 2" key="1">
    <citation type="journal article" date="2016" name="Nat. Commun.">
        <title>Extremotolerant tardigrade genome and improved radiotolerance of human cultured cells by tardigrade-unique protein.</title>
        <authorList>
            <person name="Hashimoto T."/>
            <person name="Horikawa D.D."/>
            <person name="Saito Y."/>
            <person name="Kuwahara H."/>
            <person name="Kozuka-Hata H."/>
            <person name="Shin-I T."/>
            <person name="Minakuchi Y."/>
            <person name="Ohishi K."/>
            <person name="Motoyama A."/>
            <person name="Aizu T."/>
            <person name="Enomoto A."/>
            <person name="Kondo K."/>
            <person name="Tanaka S."/>
            <person name="Hara Y."/>
            <person name="Koshikawa S."/>
            <person name="Sagara H."/>
            <person name="Miura T."/>
            <person name="Yokobori S."/>
            <person name="Miyagawa K."/>
            <person name="Suzuki Y."/>
            <person name="Kubo T."/>
            <person name="Oyama M."/>
            <person name="Kohara Y."/>
            <person name="Fujiyama A."/>
            <person name="Arakawa K."/>
            <person name="Katayama T."/>
            <person name="Toyoda A."/>
            <person name="Kunieda T."/>
        </authorList>
    </citation>
    <scope>NUCLEOTIDE SEQUENCE [LARGE SCALE GENOMIC DNA]</scope>
    <source>
        <strain evidence="1 2">YOKOZUNA-1</strain>
    </source>
</reference>
<organism evidence="1 2">
    <name type="scientific">Ramazzottius varieornatus</name>
    <name type="common">Water bear</name>
    <name type="synonym">Tardigrade</name>
    <dbReference type="NCBI Taxonomy" id="947166"/>
    <lineage>
        <taxon>Eukaryota</taxon>
        <taxon>Metazoa</taxon>
        <taxon>Ecdysozoa</taxon>
        <taxon>Tardigrada</taxon>
        <taxon>Eutardigrada</taxon>
        <taxon>Parachela</taxon>
        <taxon>Hypsibioidea</taxon>
        <taxon>Ramazzottiidae</taxon>
        <taxon>Ramazzottius</taxon>
    </lineage>
</organism>
<dbReference type="Proteomes" id="UP000186922">
    <property type="component" value="Unassembled WGS sequence"/>
</dbReference>
<dbReference type="OrthoDB" id="10065625at2759"/>
<comment type="caution">
    <text evidence="1">The sequence shown here is derived from an EMBL/GenBank/DDBJ whole genome shotgun (WGS) entry which is preliminary data.</text>
</comment>
<evidence type="ECO:0000313" key="1">
    <source>
        <dbReference type="EMBL" id="GAU91566.1"/>
    </source>
</evidence>
<dbReference type="AlphaFoldDB" id="A0A1D1UPB2"/>
<gene>
    <name evidence="1" type="primary">RvY_03794-1</name>
    <name evidence="1" type="synonym">RvY_03794.1</name>
    <name evidence="1" type="ORF">RvY_03794</name>
</gene>
<proteinExistence type="predicted"/>
<accession>A0A1D1UPB2</accession>
<sequence length="126" mass="14137">MTDIQCVPRESAVCGEGYALRRRRLFNGSLPEETLHCPPLHLTTSSILEQLRRLDMSKASGSFLITNRLLKIAGTTIMCPLSRLFNLMISKRQYPTAWKQAEVVPVPKKGSSTFRPILNVDGHLLT</sequence>
<keyword evidence="2" id="KW-1185">Reference proteome</keyword>
<evidence type="ECO:0000313" key="2">
    <source>
        <dbReference type="Proteomes" id="UP000186922"/>
    </source>
</evidence>
<protein>
    <submittedName>
        <fullName evidence="1">Uncharacterized protein</fullName>
    </submittedName>
</protein>
<dbReference type="EMBL" id="BDGG01000002">
    <property type="protein sequence ID" value="GAU91566.1"/>
    <property type="molecule type" value="Genomic_DNA"/>
</dbReference>